<dbReference type="GeneID" id="20641224"/>
<dbReference type="Proteomes" id="UP000002640">
    <property type="component" value="Unassembled WGS sequence"/>
</dbReference>
<dbReference type="AlphaFoldDB" id="G4YQQ9"/>
<proteinExistence type="predicted"/>
<feature type="region of interest" description="Disordered" evidence="1">
    <location>
        <begin position="49"/>
        <end position="79"/>
    </location>
</feature>
<gene>
    <name evidence="2" type="ORF">PHYSODRAFT_295233</name>
</gene>
<dbReference type="InParanoid" id="G4YQQ9"/>
<feature type="compositionally biased region" description="Basic and acidic residues" evidence="1">
    <location>
        <begin position="56"/>
        <end position="70"/>
    </location>
</feature>
<feature type="region of interest" description="Disordered" evidence="1">
    <location>
        <begin position="1"/>
        <end position="21"/>
    </location>
</feature>
<protein>
    <submittedName>
        <fullName evidence="2">Uncharacterized protein</fullName>
    </submittedName>
</protein>
<dbReference type="KEGG" id="psoj:PHYSODRAFT_295233"/>
<reference evidence="2 3" key="1">
    <citation type="journal article" date="2006" name="Science">
        <title>Phytophthora genome sequences uncover evolutionary origins and mechanisms of pathogenesis.</title>
        <authorList>
            <person name="Tyler B.M."/>
            <person name="Tripathy S."/>
            <person name="Zhang X."/>
            <person name="Dehal P."/>
            <person name="Jiang R.H."/>
            <person name="Aerts A."/>
            <person name="Arredondo F.D."/>
            <person name="Baxter L."/>
            <person name="Bensasson D."/>
            <person name="Beynon J.L."/>
            <person name="Chapman J."/>
            <person name="Damasceno C.M."/>
            <person name="Dorrance A.E."/>
            <person name="Dou D."/>
            <person name="Dickerman A.W."/>
            <person name="Dubchak I.L."/>
            <person name="Garbelotto M."/>
            <person name="Gijzen M."/>
            <person name="Gordon S.G."/>
            <person name="Govers F."/>
            <person name="Grunwald N.J."/>
            <person name="Huang W."/>
            <person name="Ivors K.L."/>
            <person name="Jones R.W."/>
            <person name="Kamoun S."/>
            <person name="Krampis K."/>
            <person name="Lamour K.H."/>
            <person name="Lee M.K."/>
            <person name="McDonald W.H."/>
            <person name="Medina M."/>
            <person name="Meijer H.J."/>
            <person name="Nordberg E.K."/>
            <person name="Maclean D.J."/>
            <person name="Ospina-Giraldo M.D."/>
            <person name="Morris P.F."/>
            <person name="Phuntumart V."/>
            <person name="Putnam N.H."/>
            <person name="Rash S."/>
            <person name="Rose J.K."/>
            <person name="Sakihama Y."/>
            <person name="Salamov A.A."/>
            <person name="Savidor A."/>
            <person name="Scheuring C.F."/>
            <person name="Smith B.M."/>
            <person name="Sobral B.W."/>
            <person name="Terry A."/>
            <person name="Torto-Alalibo T.A."/>
            <person name="Win J."/>
            <person name="Xu Z."/>
            <person name="Zhang H."/>
            <person name="Grigoriev I.V."/>
            <person name="Rokhsar D.S."/>
            <person name="Boore J.L."/>
        </authorList>
    </citation>
    <scope>NUCLEOTIDE SEQUENCE [LARGE SCALE GENOMIC DNA]</scope>
    <source>
        <strain evidence="2 3">P6497</strain>
    </source>
</reference>
<sequence>MTSNTDRAAQKREQNRLRSARHRAIKRITMTDDERAEQRENNRLRNIEYRKRKRERTTDEERRTLREAARTRSHRHREKINRACLQMGIQALVSSRRSRNRNKMQHWLDFERLLAQMALMNAFASFVIELF</sequence>
<dbReference type="EMBL" id="JH159151">
    <property type="protein sequence ID" value="EGZ30430.1"/>
    <property type="molecule type" value="Genomic_DNA"/>
</dbReference>
<evidence type="ECO:0000313" key="3">
    <source>
        <dbReference type="Proteomes" id="UP000002640"/>
    </source>
</evidence>
<evidence type="ECO:0000256" key="1">
    <source>
        <dbReference type="SAM" id="MobiDB-lite"/>
    </source>
</evidence>
<name>G4YQQ9_PHYSP</name>
<accession>G4YQQ9</accession>
<organism evidence="2 3">
    <name type="scientific">Phytophthora sojae (strain P6497)</name>
    <name type="common">Soybean stem and root rot agent</name>
    <name type="synonym">Phytophthora megasperma f. sp. glycines</name>
    <dbReference type="NCBI Taxonomy" id="1094619"/>
    <lineage>
        <taxon>Eukaryota</taxon>
        <taxon>Sar</taxon>
        <taxon>Stramenopiles</taxon>
        <taxon>Oomycota</taxon>
        <taxon>Peronosporomycetes</taxon>
        <taxon>Peronosporales</taxon>
        <taxon>Peronosporaceae</taxon>
        <taxon>Phytophthora</taxon>
    </lineage>
</organism>
<keyword evidence="3" id="KW-1185">Reference proteome</keyword>
<dbReference type="RefSeq" id="XP_009517705.1">
    <property type="nucleotide sequence ID" value="XM_009519410.1"/>
</dbReference>
<evidence type="ECO:0000313" key="2">
    <source>
        <dbReference type="EMBL" id="EGZ30430.1"/>
    </source>
</evidence>